<dbReference type="PATRIC" id="fig|1609559.3.peg.2084"/>
<feature type="transmembrane region" description="Helical" evidence="1">
    <location>
        <begin position="59"/>
        <end position="76"/>
    </location>
</feature>
<keyword evidence="1" id="KW-1133">Transmembrane helix</keyword>
<dbReference type="AlphaFoldDB" id="A0A127BBT8"/>
<feature type="transmembrane region" description="Helical" evidence="1">
    <location>
        <begin position="6"/>
        <end position="38"/>
    </location>
</feature>
<evidence type="ECO:0000313" key="3">
    <source>
        <dbReference type="Proteomes" id="UP000070587"/>
    </source>
</evidence>
<dbReference type="GeneID" id="28492193"/>
<dbReference type="RefSeq" id="WP_068324213.1">
    <property type="nucleotide sequence ID" value="NZ_CP010835.1"/>
</dbReference>
<dbReference type="OrthoDB" id="86247at2157"/>
<dbReference type="EMBL" id="CP010835">
    <property type="protein sequence ID" value="AMM54801.1"/>
    <property type="molecule type" value="Genomic_DNA"/>
</dbReference>
<evidence type="ECO:0000256" key="1">
    <source>
        <dbReference type="SAM" id="Phobius"/>
    </source>
</evidence>
<keyword evidence="1" id="KW-0812">Transmembrane</keyword>
<name>A0A127BBT8_9EURY</name>
<reference evidence="3" key="1">
    <citation type="submission" date="2015-02" db="EMBL/GenBank/DDBJ databases">
        <title>Pyrococcus kukulkanii sp. nov., a novel hyperthermophilic archaeon isolated from a deep-sea hydrothermal vent at the Guaymas Basin.</title>
        <authorList>
            <person name="Oger P.M."/>
            <person name="Callac N."/>
            <person name="Jebbar M."/>
            <person name="Godfroy A."/>
        </authorList>
    </citation>
    <scope>NUCLEOTIDE SEQUENCE [LARGE SCALE GENOMIC DNA]</scope>
    <source>
        <strain evidence="3">NCB100</strain>
    </source>
</reference>
<proteinExistence type="predicted"/>
<dbReference type="KEGG" id="pyc:TQ32_10090"/>
<organism evidence="2 3">
    <name type="scientific">Pyrococcus kukulkanii</name>
    <dbReference type="NCBI Taxonomy" id="1609559"/>
    <lineage>
        <taxon>Archaea</taxon>
        <taxon>Methanobacteriati</taxon>
        <taxon>Methanobacteriota</taxon>
        <taxon>Thermococci</taxon>
        <taxon>Thermococcales</taxon>
        <taxon>Thermococcaceae</taxon>
        <taxon>Pyrococcus</taxon>
    </lineage>
</organism>
<sequence length="97" mass="10580">MDRDLLVGGIFLIGVSLTLAFKDFTFLAIPSIGIPVSLAYLERYKNILAKSHLFEKDTLVMIGIISVVTVTFNFIVDPRIGLLLLGTGIPMIAGLKE</sequence>
<accession>A0A127BBT8</accession>
<evidence type="ECO:0000313" key="2">
    <source>
        <dbReference type="EMBL" id="AMM54801.1"/>
    </source>
</evidence>
<keyword evidence="1" id="KW-0472">Membrane</keyword>
<dbReference type="Proteomes" id="UP000070587">
    <property type="component" value="Chromosome"/>
</dbReference>
<reference evidence="2 3" key="2">
    <citation type="journal article" date="2016" name="Int. J. Syst. Evol. Microbiol.">
        <title>Pyrococcus kukulkanii sp. nov., a hyperthermophilic, piezophilic archaeon isolated from a deep-sea hydrothermal vent.</title>
        <authorList>
            <person name="Callac N."/>
            <person name="Oger P."/>
            <person name="Lesongeur F."/>
            <person name="Rattray J.E."/>
            <person name="Vannier P."/>
            <person name="Michoud G."/>
            <person name="Beauverger M."/>
            <person name="Gayet N."/>
            <person name="Rouxel O."/>
            <person name="Jebbar M."/>
            <person name="Godfroy A."/>
        </authorList>
    </citation>
    <scope>NUCLEOTIDE SEQUENCE [LARGE SCALE GENOMIC DNA]</scope>
    <source>
        <strain evidence="2 3">NCB100</strain>
    </source>
</reference>
<protein>
    <submittedName>
        <fullName evidence="2">Membrane protein</fullName>
    </submittedName>
</protein>
<dbReference type="STRING" id="1609559.TQ32_10090"/>
<gene>
    <name evidence="2" type="ORF">TQ32_10090</name>
</gene>